<organism evidence="1 2">
    <name type="scientific">Rhodoblastus acidophilus</name>
    <name type="common">Rhodopseudomonas acidophila</name>
    <dbReference type="NCBI Taxonomy" id="1074"/>
    <lineage>
        <taxon>Bacteria</taxon>
        <taxon>Pseudomonadati</taxon>
        <taxon>Pseudomonadota</taxon>
        <taxon>Alphaproteobacteria</taxon>
        <taxon>Hyphomicrobiales</taxon>
        <taxon>Rhodoblastaceae</taxon>
        <taxon>Rhodoblastus</taxon>
    </lineage>
</organism>
<protein>
    <submittedName>
        <fullName evidence="1">Uncharacterized protein</fullName>
    </submittedName>
</protein>
<dbReference type="Proteomes" id="UP000198418">
    <property type="component" value="Unassembled WGS sequence"/>
</dbReference>
<name>A0A212S822_RHOAC</name>
<dbReference type="EMBL" id="FYDG01000015">
    <property type="protein sequence ID" value="SNB81297.1"/>
    <property type="molecule type" value="Genomic_DNA"/>
</dbReference>
<evidence type="ECO:0000313" key="1">
    <source>
        <dbReference type="EMBL" id="SNB81297.1"/>
    </source>
</evidence>
<dbReference type="RefSeq" id="WP_088522137.1">
    <property type="nucleotide sequence ID" value="NZ_FYDG01000015.1"/>
</dbReference>
<dbReference type="AlphaFoldDB" id="A0A212S822"/>
<sequence>MTTFARIESGVVVETFEHDSNPSHLFDPAWTWVECPAGTMCHATYDGAKFTNPPSPAPAVAPERPYLTVVTRAQFKLLFTPAEYLAIKACSDPAASYFLDIVEDATATTIDLANELVRAAISHLVAVNLLTAERLAEILRGWPL</sequence>
<dbReference type="OrthoDB" id="7681168at2"/>
<gene>
    <name evidence="1" type="ORF">SAMN06265338_11510</name>
</gene>
<keyword evidence="2" id="KW-1185">Reference proteome</keyword>
<evidence type="ECO:0000313" key="2">
    <source>
        <dbReference type="Proteomes" id="UP000198418"/>
    </source>
</evidence>
<reference evidence="2" key="1">
    <citation type="submission" date="2017-06" db="EMBL/GenBank/DDBJ databases">
        <authorList>
            <person name="Varghese N."/>
            <person name="Submissions S."/>
        </authorList>
    </citation>
    <scope>NUCLEOTIDE SEQUENCE [LARGE SCALE GENOMIC DNA]</scope>
    <source>
        <strain evidence="2">DSM 137</strain>
    </source>
</reference>
<proteinExistence type="predicted"/>
<accession>A0A212S822</accession>